<name>A0ABV7HN15_9GAMM</name>
<organism evidence="10 11">
    <name type="scientific">Gilvimarinus japonicus</name>
    <dbReference type="NCBI Taxonomy" id="1796469"/>
    <lineage>
        <taxon>Bacteria</taxon>
        <taxon>Pseudomonadati</taxon>
        <taxon>Pseudomonadota</taxon>
        <taxon>Gammaproteobacteria</taxon>
        <taxon>Cellvibrionales</taxon>
        <taxon>Cellvibrionaceae</taxon>
        <taxon>Gilvimarinus</taxon>
    </lineage>
</organism>
<keyword evidence="4" id="KW-0479">Metal-binding</keyword>
<evidence type="ECO:0000313" key="10">
    <source>
        <dbReference type="EMBL" id="MFC3155224.1"/>
    </source>
</evidence>
<dbReference type="PANTHER" id="PTHR43690:SF18">
    <property type="entry name" value="INSULIN-DEGRADING ENZYME-RELATED"/>
    <property type="match status" value="1"/>
</dbReference>
<comment type="function">
    <text evidence="1">Endopeptidase that degrades small peptides of less than 7 kDa, such as glucagon and insulin.</text>
</comment>
<evidence type="ECO:0000313" key="11">
    <source>
        <dbReference type="Proteomes" id="UP001595548"/>
    </source>
</evidence>
<dbReference type="RefSeq" id="WP_382415813.1">
    <property type="nucleotide sequence ID" value="NZ_AP031500.1"/>
</dbReference>
<gene>
    <name evidence="10" type="ORF">ACFOEB_08430</name>
</gene>
<evidence type="ECO:0000256" key="6">
    <source>
        <dbReference type="ARBA" id="ARBA00031184"/>
    </source>
</evidence>
<evidence type="ECO:0000256" key="1">
    <source>
        <dbReference type="ARBA" id="ARBA00002184"/>
    </source>
</evidence>
<evidence type="ECO:0000259" key="8">
    <source>
        <dbReference type="Pfam" id="PF05193"/>
    </source>
</evidence>
<evidence type="ECO:0000256" key="5">
    <source>
        <dbReference type="ARBA" id="ARBA00029597"/>
    </source>
</evidence>
<evidence type="ECO:0000256" key="2">
    <source>
        <dbReference type="ARBA" id="ARBA00012449"/>
    </source>
</evidence>
<reference evidence="11" key="1">
    <citation type="journal article" date="2019" name="Int. J. Syst. Evol. Microbiol.">
        <title>The Global Catalogue of Microorganisms (GCM) 10K type strain sequencing project: providing services to taxonomists for standard genome sequencing and annotation.</title>
        <authorList>
            <consortium name="The Broad Institute Genomics Platform"/>
            <consortium name="The Broad Institute Genome Sequencing Center for Infectious Disease"/>
            <person name="Wu L."/>
            <person name="Ma J."/>
        </authorList>
    </citation>
    <scope>NUCLEOTIDE SEQUENCE [LARGE SCALE GENOMIC DNA]</scope>
    <source>
        <strain evidence="11">KCTC 52141</strain>
    </source>
</reference>
<feature type="domain" description="Peptidase M16 middle/third" evidence="9">
    <location>
        <begin position="396"/>
        <end position="677"/>
    </location>
</feature>
<dbReference type="InterPro" id="IPR007863">
    <property type="entry name" value="Peptidase_M16_C"/>
</dbReference>
<evidence type="ECO:0000259" key="9">
    <source>
        <dbReference type="Pfam" id="PF16187"/>
    </source>
</evidence>
<protein>
    <recommendedName>
        <fullName evidence="3">Protease 3</fullName>
        <ecNumber evidence="2">3.4.24.55</ecNumber>
    </recommendedName>
    <alternativeName>
        <fullName evidence="7">Pitrilysin</fullName>
    </alternativeName>
    <alternativeName>
        <fullName evidence="6">Protease III</fullName>
    </alternativeName>
    <alternativeName>
        <fullName evidence="5">Protease pi</fullName>
    </alternativeName>
</protein>
<dbReference type="PANTHER" id="PTHR43690">
    <property type="entry name" value="NARDILYSIN"/>
    <property type="match status" value="1"/>
</dbReference>
<dbReference type="InterPro" id="IPR050626">
    <property type="entry name" value="Peptidase_M16"/>
</dbReference>
<dbReference type="EC" id="3.4.24.55" evidence="2"/>
<proteinExistence type="predicted"/>
<dbReference type="EMBL" id="JBHRTL010000006">
    <property type="protein sequence ID" value="MFC3155224.1"/>
    <property type="molecule type" value="Genomic_DNA"/>
</dbReference>
<dbReference type="InterPro" id="IPR032632">
    <property type="entry name" value="Peptidase_M16_M"/>
</dbReference>
<accession>A0ABV7HN15</accession>
<feature type="domain" description="Peptidase M16 C-terminal" evidence="8">
    <location>
        <begin position="680"/>
        <end position="784"/>
    </location>
</feature>
<evidence type="ECO:0000256" key="4">
    <source>
        <dbReference type="ARBA" id="ARBA00022723"/>
    </source>
</evidence>
<keyword evidence="11" id="KW-1185">Reference proteome</keyword>
<dbReference type="InterPro" id="IPR011249">
    <property type="entry name" value="Metalloenz_LuxS/M16"/>
</dbReference>
<dbReference type="Gene3D" id="3.30.830.10">
    <property type="entry name" value="Metalloenzyme, LuxS/M16 peptidase-like"/>
    <property type="match status" value="3"/>
</dbReference>
<evidence type="ECO:0000256" key="3">
    <source>
        <dbReference type="ARBA" id="ARBA00017565"/>
    </source>
</evidence>
<dbReference type="Pfam" id="PF05193">
    <property type="entry name" value="Peptidase_M16_C"/>
    <property type="match status" value="2"/>
</dbReference>
<dbReference type="Proteomes" id="UP001595548">
    <property type="component" value="Unassembled WGS sequence"/>
</dbReference>
<sequence length="999" mass="109934">MVLGWWLPRAASLTAVLSFMLLVLPMRLFAAPAAESAAEAPGFRVEEVIASPEDPRAYRALAYDNGLQVLLVRDPAATEANWALSVLAGANQDPVALPGLNNLLALVLYSDPAANINVQPEHTEYHLRAPTNALATALTDFFTHIDRSAEIPLEEIERGQHLLANNIRSGLGATLTDRRDDVFSALFNAEHPMARRQGASASIAQLPVVTEALQKNFKRLYTPARMRLALVANLPLDRQQSIVTAALNRLSQKAPGTIRDANYPPLFTPQTLPIDVQIQADIAKPQLQLLFPVPNPLALYAEKPLAEVSRLLADGGPGSLLALLKSLGWADTIDTGMGMQSRYDGLFEVRIDLTDLGVRAKDQVVALVFYMLDQIRMRGLREWRHLELARTAALDFRYRDASAVRDPAQLAHALHYYRPRDVLYGPFRYNEFNERLVRRYLDFLRSDNVLVSLTSTAAVAGEQRSPVLLTPYSAVKSSEAQPDIKITVRRRLDFPERNNFIPTRLSTKEAPMLPTSQNTGINEVVELFNRPRFSAWFNRGHIASPAASVLLRLEIPAAGASALAAAEAELMAELVRQELNEKAFAAHLAGVDFTVQPHALGLDVHVHGYNSQLGLMLTRIDQVLDDVEITDRRFKRAQDMLAERLTMPRNTLDSILRERLNRLHYRPSWTRAERAEALASITPDQLRNFKHVHYRPARLSILFYGNLYRQEAQRLAALSEHYFLEDDAGAPRTATYGRLSGDKGPQLSLPTRDGSGVALYLQGRGASAVDYAQMQLAAQLLRESLTAEPENIADQFVIKGLVAGDDTAEGASGAIADTTVSLKSAADESSADDSQREAHSVTPTTTIDPANIAVFDWQLAGRPALVVYWAGETADGAALREFVRQELARQWPSAALAEAQTVVGRRLANDSAGGLREKSTALWRELVDATMANTSVMTEVAGASVASSERYRRYLAERVAGALALTGTAEKNAPTSNQKALDSYWNHLQKQPLQGPVLP</sequence>
<dbReference type="SUPFAM" id="SSF63411">
    <property type="entry name" value="LuxS/MPP-like metallohydrolase"/>
    <property type="match status" value="3"/>
</dbReference>
<comment type="caution">
    <text evidence="10">The sequence shown here is derived from an EMBL/GenBank/DDBJ whole genome shotgun (WGS) entry which is preliminary data.</text>
</comment>
<evidence type="ECO:0000256" key="7">
    <source>
        <dbReference type="ARBA" id="ARBA00033450"/>
    </source>
</evidence>
<feature type="domain" description="Peptidase M16 C-terminal" evidence="8">
    <location>
        <begin position="211"/>
        <end position="385"/>
    </location>
</feature>
<dbReference type="Pfam" id="PF16187">
    <property type="entry name" value="Peptidase_M16_M"/>
    <property type="match status" value="1"/>
</dbReference>